<dbReference type="RefSeq" id="WP_150669729.1">
    <property type="nucleotide sequence ID" value="NZ_CABPSB010000011.1"/>
</dbReference>
<dbReference type="OrthoDB" id="185675at2"/>
<name>A0A5E4W7I3_9BURK</name>
<organism evidence="1 2">
    <name type="scientific">Pandoraea anhela</name>
    <dbReference type="NCBI Taxonomy" id="2508295"/>
    <lineage>
        <taxon>Bacteria</taxon>
        <taxon>Pseudomonadati</taxon>
        <taxon>Pseudomonadota</taxon>
        <taxon>Betaproteobacteria</taxon>
        <taxon>Burkholderiales</taxon>
        <taxon>Burkholderiaceae</taxon>
        <taxon>Pandoraea</taxon>
    </lineage>
</organism>
<gene>
    <name evidence="1" type="ORF">PAN31108_03125</name>
</gene>
<sequence length="552" mass="62388">MTHASPTIRSAAELHQHLVANKHFDFRPDHGRDIALYRDLKRTLALPEGEFLTALRERSISAERYLRALIDAAEPLAAMYRDILGYCSRANFLRAKAGANVECEIQSAGQTIGFSFEDFRRFDKIKADLAPSQKHMRETKNEIMDWLAHEVFAPNHSALPRTDLDWRSVEMFRVLTQARDSYGLDCAEIFTGLGRYYLNASGDSPTIEWISRVIGHPKYPAKLAKVLDAFPIDPVELMASKFIELPFWKFRWQVYEVWIIAISLSEFEKLGFRLTANHDGHALIELGREATLATHSTSPAAFIYQPNYRNRSGSQIRPDILISGAHQATPDDGQLIIECKQRVDLDFEHAEDVADKYAAGVDAAVGNVIIVNYDDAPTLPDARSDDVSPAATLLGNVRPGTESERQFKQWLRKSDIARALRREAWFVDISLSMQSHLDDAFRERLSTHMTTMKPDAFFLYGFAQAVTPMSTSELVGSVEMSPCADAPNWEGWGIRRLRDVVAQHLHDTSLSLFIVSDIAGHIAKVWGNRIPGLDRVRFINPRLEPLQDVLER</sequence>
<evidence type="ECO:0000313" key="1">
    <source>
        <dbReference type="EMBL" id="VVE20957.1"/>
    </source>
</evidence>
<reference evidence="1 2" key="1">
    <citation type="submission" date="2019-08" db="EMBL/GenBank/DDBJ databases">
        <authorList>
            <person name="Peeters C."/>
        </authorList>
    </citation>
    <scope>NUCLEOTIDE SEQUENCE [LARGE SCALE GENOMIC DNA]</scope>
    <source>
        <strain evidence="1 2">LMG 31108</strain>
    </source>
</reference>
<proteinExistence type="predicted"/>
<evidence type="ECO:0000313" key="2">
    <source>
        <dbReference type="Proteomes" id="UP000406256"/>
    </source>
</evidence>
<dbReference type="EMBL" id="CABPSB010000011">
    <property type="protein sequence ID" value="VVE20957.1"/>
    <property type="molecule type" value="Genomic_DNA"/>
</dbReference>
<keyword evidence="2" id="KW-1185">Reference proteome</keyword>
<accession>A0A5E4W7I3</accession>
<protein>
    <submittedName>
        <fullName evidence="1">Uncharacterized protein</fullName>
    </submittedName>
</protein>
<dbReference type="AlphaFoldDB" id="A0A5E4W7I3"/>
<dbReference type="Proteomes" id="UP000406256">
    <property type="component" value="Unassembled WGS sequence"/>
</dbReference>